<dbReference type="InterPro" id="IPR015424">
    <property type="entry name" value="PyrdxlP-dep_Trfase"/>
</dbReference>
<dbReference type="Pfam" id="PF00266">
    <property type="entry name" value="Aminotran_5"/>
    <property type="match status" value="1"/>
</dbReference>
<evidence type="ECO:0000256" key="3">
    <source>
        <dbReference type="ARBA" id="ARBA00022723"/>
    </source>
</evidence>
<dbReference type="GO" id="GO:0051536">
    <property type="term" value="F:iron-sulfur cluster binding"/>
    <property type="evidence" value="ECO:0007669"/>
    <property type="project" value="UniProtKB-KW"/>
</dbReference>
<dbReference type="InterPro" id="IPR015422">
    <property type="entry name" value="PyrdxlP-dep_Trfase_small"/>
</dbReference>
<dbReference type="PANTHER" id="PTHR11601">
    <property type="entry name" value="CYSTEINE DESULFURYLASE FAMILY MEMBER"/>
    <property type="match status" value="1"/>
</dbReference>
<keyword evidence="10" id="KW-1185">Reference proteome</keyword>
<dbReference type="InterPro" id="IPR020578">
    <property type="entry name" value="Aminotrans_V_PyrdxlP_BS"/>
</dbReference>
<comment type="cofactor">
    <cofactor evidence="1 7">
        <name>pyridoxal 5'-phosphate</name>
        <dbReference type="ChEBI" id="CHEBI:597326"/>
    </cofactor>
</comment>
<dbReference type="Proteomes" id="UP000215145">
    <property type="component" value="Unassembled WGS sequence"/>
</dbReference>
<protein>
    <submittedName>
        <fullName evidence="9">Cysteine desulfurase NifS</fullName>
    </submittedName>
</protein>
<keyword evidence="3" id="KW-0479">Metal-binding</keyword>
<dbReference type="OrthoDB" id="9808002at2"/>
<keyword evidence="4" id="KW-0663">Pyridoxal phosphate</keyword>
<evidence type="ECO:0000313" key="10">
    <source>
        <dbReference type="Proteomes" id="UP000215145"/>
    </source>
</evidence>
<dbReference type="Gene3D" id="3.90.1150.10">
    <property type="entry name" value="Aspartate Aminotransferase, domain 1"/>
    <property type="match status" value="1"/>
</dbReference>
<dbReference type="AlphaFoldDB" id="A0A229P5V6"/>
<evidence type="ECO:0000256" key="7">
    <source>
        <dbReference type="RuleBase" id="RU004504"/>
    </source>
</evidence>
<evidence type="ECO:0000259" key="8">
    <source>
        <dbReference type="Pfam" id="PF00266"/>
    </source>
</evidence>
<dbReference type="GO" id="GO:0031071">
    <property type="term" value="F:cysteine desulfurase activity"/>
    <property type="evidence" value="ECO:0007669"/>
    <property type="project" value="UniProtKB-ARBA"/>
</dbReference>
<evidence type="ECO:0000256" key="6">
    <source>
        <dbReference type="ARBA" id="ARBA00023014"/>
    </source>
</evidence>
<dbReference type="PROSITE" id="PS00595">
    <property type="entry name" value="AA_TRANSFER_CLASS_5"/>
    <property type="match status" value="1"/>
</dbReference>
<dbReference type="PANTHER" id="PTHR11601:SF50">
    <property type="entry name" value="CYSTEINE DESULFURASE ISCS 2-RELATED"/>
    <property type="match status" value="1"/>
</dbReference>
<reference evidence="9 10" key="1">
    <citation type="submission" date="2017-07" db="EMBL/GenBank/DDBJ databases">
        <title>Paenibacillus herberti R33 genome sequencing and assembly.</title>
        <authorList>
            <person name="Su W."/>
        </authorList>
    </citation>
    <scope>NUCLEOTIDE SEQUENCE [LARGE SCALE GENOMIC DNA]</scope>
    <source>
        <strain evidence="9 10">R33</strain>
    </source>
</reference>
<sequence>MLYFDHCASTPPHPEVIRTLVEVMERHYANPSSIHRLGLDAGRLLGGARELMGRLFGTTSEEWVFTSGGTESNQLAIKGAAYAAKHRGKHVITSATEHPSVREAFERLAADGFEVTYLPVNDVGMISIGQLQEAIRPDTTLVSLMHVNNEVGTIQPIEEAGKLLRQHPGISFHVDGVQSIGKLPIRLREWGVDLFSGSAHKLRGPKGTGFLYVRSGMRLEPLLGGGGQEGGLRGGTPNVPGIVASVKALRMALESQQERAERMRALRTRLLLRLQQLPELIINGEADSLSVKQAPHILHLSYPGMKPEVIVHALEERGIIISTKSACSSRDERPSEVLLAMGYPIPRAAGGLRVSFGDEHDEATVDRLAEALEAVVRLLKPLERGITSK</sequence>
<gene>
    <name evidence="9" type="ORF">CGZ75_02570</name>
</gene>
<name>A0A229P5V6_9BACL</name>
<organism evidence="9 10">
    <name type="scientific">Paenibacillus herberti</name>
    <dbReference type="NCBI Taxonomy" id="1619309"/>
    <lineage>
        <taxon>Bacteria</taxon>
        <taxon>Bacillati</taxon>
        <taxon>Bacillota</taxon>
        <taxon>Bacilli</taxon>
        <taxon>Bacillales</taxon>
        <taxon>Paenibacillaceae</taxon>
        <taxon>Paenibacillus</taxon>
    </lineage>
</organism>
<dbReference type="PIRSF" id="PIRSF005572">
    <property type="entry name" value="NifS"/>
    <property type="match status" value="1"/>
</dbReference>
<accession>A0A229P5V6</accession>
<dbReference type="NCBIfam" id="NF002806">
    <property type="entry name" value="PRK02948.1"/>
    <property type="match status" value="1"/>
</dbReference>
<keyword evidence="6" id="KW-0411">Iron-sulfur</keyword>
<dbReference type="InterPro" id="IPR015421">
    <property type="entry name" value="PyrdxlP-dep_Trfase_major"/>
</dbReference>
<dbReference type="InterPro" id="IPR000192">
    <property type="entry name" value="Aminotrans_V_dom"/>
</dbReference>
<dbReference type="GO" id="GO:0046872">
    <property type="term" value="F:metal ion binding"/>
    <property type="evidence" value="ECO:0007669"/>
    <property type="project" value="UniProtKB-KW"/>
</dbReference>
<evidence type="ECO:0000256" key="2">
    <source>
        <dbReference type="ARBA" id="ARBA00006490"/>
    </source>
</evidence>
<evidence type="ECO:0000256" key="5">
    <source>
        <dbReference type="ARBA" id="ARBA00023004"/>
    </source>
</evidence>
<evidence type="ECO:0000256" key="4">
    <source>
        <dbReference type="ARBA" id="ARBA00022898"/>
    </source>
</evidence>
<dbReference type="SUPFAM" id="SSF53383">
    <property type="entry name" value="PLP-dependent transferases"/>
    <property type="match status" value="1"/>
</dbReference>
<dbReference type="InterPro" id="IPR016454">
    <property type="entry name" value="Cysteine_dSase"/>
</dbReference>
<dbReference type="EMBL" id="NMUQ01000001">
    <property type="protein sequence ID" value="OXM17441.1"/>
    <property type="molecule type" value="Genomic_DNA"/>
</dbReference>
<dbReference type="Gene3D" id="1.10.260.50">
    <property type="match status" value="1"/>
</dbReference>
<comment type="caution">
    <text evidence="9">The sequence shown here is derived from an EMBL/GenBank/DDBJ whole genome shotgun (WGS) entry which is preliminary data.</text>
</comment>
<keyword evidence="5" id="KW-0408">Iron</keyword>
<comment type="similarity">
    <text evidence="2">Belongs to the class-V pyridoxal-phosphate-dependent aminotransferase family. NifS/IscS subfamily.</text>
</comment>
<dbReference type="FunFam" id="3.40.640.10:FF:000084">
    <property type="entry name" value="IscS-like cysteine desulfurase"/>
    <property type="match status" value="1"/>
</dbReference>
<feature type="domain" description="Aminotransferase class V" evidence="8">
    <location>
        <begin position="3"/>
        <end position="368"/>
    </location>
</feature>
<evidence type="ECO:0000313" key="9">
    <source>
        <dbReference type="EMBL" id="OXM17441.1"/>
    </source>
</evidence>
<proteinExistence type="inferred from homology"/>
<dbReference type="Gene3D" id="3.40.640.10">
    <property type="entry name" value="Type I PLP-dependent aspartate aminotransferase-like (Major domain)"/>
    <property type="match status" value="1"/>
</dbReference>
<evidence type="ECO:0000256" key="1">
    <source>
        <dbReference type="ARBA" id="ARBA00001933"/>
    </source>
</evidence>